<organism evidence="4 5">
    <name type="scientific">Kitasatospora gansuensis</name>
    <dbReference type="NCBI Taxonomy" id="258050"/>
    <lineage>
        <taxon>Bacteria</taxon>
        <taxon>Bacillati</taxon>
        <taxon>Actinomycetota</taxon>
        <taxon>Actinomycetes</taxon>
        <taxon>Kitasatosporales</taxon>
        <taxon>Streptomycetaceae</taxon>
        <taxon>Kitasatospora</taxon>
    </lineage>
</organism>
<dbReference type="GO" id="GO:0005975">
    <property type="term" value="P:carbohydrate metabolic process"/>
    <property type="evidence" value="ECO:0007669"/>
    <property type="project" value="UniProtKB-ARBA"/>
</dbReference>
<dbReference type="InterPro" id="IPR046112">
    <property type="entry name" value="DUF6049"/>
</dbReference>
<feature type="compositionally biased region" description="Acidic residues" evidence="1">
    <location>
        <begin position="717"/>
        <end position="735"/>
    </location>
</feature>
<keyword evidence="2" id="KW-0812">Transmembrane</keyword>
<sequence>MASRLSGLLAFGAVLVPGVVPAAAAPAGFVAAAPEYPAVVAVDSVTPQVAEAGKTVAVTGVVTNSGQAALKDVTVSIRQQSAGAVRTRSGLDQIARRGEPAPADGSPVAASRKGLGTLAAGQSSPYTVDVPVADLKVGKGGVYELAVDVAGVTPDEDSPHTLGIARTFLPYKSEAIPHPTQLAVVWPITHTPELVAQTMQDNDPVPVLRDDNLATELAQGGRLHQLVKTGGQLPGLTWVIDPDLLDTVFAMTKPYRVQKPNTAGEPAKESNTVPGTGKDAATEWLKQLRTAVATAGSQVVSLPYADPDLASIAHNGAGLSGMEAALRKAGTAGEVTAEGRLSADARSDVAWPYQGYLDQQIAATARTAGENLVLTTSASISDAPLNHTPSAARPIGNGQTAVVADSTVSDLFQPDLASSQARTGAVQRFLAETMMINRQLPETPRTLLVLPPRNLTAASAGALAEAVSLAQQGGWAKLANLQTVATAPADPEANTAVPAPADYPQRLRASELSAATLGQVMDIQGRLDQLLSVLTQPQRVRGPFSAAMVRSMSTAWRDQAPEGSSYRAGVQSYLVSLTGAVKLTPKSTVTLAGDTGTVLVSVKNDLNQAVGNLQVKLSSSQPNRVNVALPQNVLLEATTSLTLRFPAKARNNGPVQMTAQLMTTGTPSQAYGEPVVFTVEVTSVTSGVLYVIGGGVVLMLLAALRFTLQRRKRAAEPDDEPDDEPEDGPEDEGGAAEETGAAAVEHAPGDEKVGH</sequence>
<dbReference type="Pfam" id="PF19516">
    <property type="entry name" value="DUF6049"/>
    <property type="match status" value="1"/>
</dbReference>
<dbReference type="Gene3D" id="2.60.40.10">
    <property type="entry name" value="Immunoglobulins"/>
    <property type="match status" value="1"/>
</dbReference>
<keyword evidence="3" id="KW-0732">Signal</keyword>
<feature type="chain" id="PRO_5031498570" description="Glycoprotein" evidence="3">
    <location>
        <begin position="23"/>
        <end position="755"/>
    </location>
</feature>
<evidence type="ECO:0000256" key="1">
    <source>
        <dbReference type="SAM" id="MobiDB-lite"/>
    </source>
</evidence>
<protein>
    <recommendedName>
        <fullName evidence="6">Glycoprotein</fullName>
    </recommendedName>
</protein>
<evidence type="ECO:0000313" key="5">
    <source>
        <dbReference type="Proteomes" id="UP000573327"/>
    </source>
</evidence>
<reference evidence="4 5" key="1">
    <citation type="submission" date="2020-08" db="EMBL/GenBank/DDBJ databases">
        <title>Sequencing the genomes of 1000 actinobacteria strains.</title>
        <authorList>
            <person name="Klenk H.-P."/>
        </authorList>
    </citation>
    <scope>NUCLEOTIDE SEQUENCE [LARGE SCALE GENOMIC DNA]</scope>
    <source>
        <strain evidence="4 5">DSM 44786</strain>
    </source>
</reference>
<feature type="region of interest" description="Disordered" evidence="1">
    <location>
        <begin position="711"/>
        <end position="755"/>
    </location>
</feature>
<dbReference type="AlphaFoldDB" id="A0A7W7SCN0"/>
<accession>A0A7W7SCN0</accession>
<evidence type="ECO:0000256" key="2">
    <source>
        <dbReference type="SAM" id="Phobius"/>
    </source>
</evidence>
<dbReference type="Proteomes" id="UP000573327">
    <property type="component" value="Unassembled WGS sequence"/>
</dbReference>
<feature type="signal peptide" evidence="3">
    <location>
        <begin position="1"/>
        <end position="22"/>
    </location>
</feature>
<keyword evidence="2" id="KW-0472">Membrane</keyword>
<evidence type="ECO:0000256" key="3">
    <source>
        <dbReference type="SAM" id="SignalP"/>
    </source>
</evidence>
<gene>
    <name evidence="4" type="ORF">F4556_003372</name>
</gene>
<dbReference type="EMBL" id="JACHJR010000001">
    <property type="protein sequence ID" value="MBB4947837.1"/>
    <property type="molecule type" value="Genomic_DNA"/>
</dbReference>
<keyword evidence="2" id="KW-1133">Transmembrane helix</keyword>
<dbReference type="RefSeq" id="WP_184916425.1">
    <property type="nucleotide sequence ID" value="NZ_JACHJR010000001.1"/>
</dbReference>
<evidence type="ECO:0008006" key="6">
    <source>
        <dbReference type="Google" id="ProtNLM"/>
    </source>
</evidence>
<evidence type="ECO:0000313" key="4">
    <source>
        <dbReference type="EMBL" id="MBB4947837.1"/>
    </source>
</evidence>
<name>A0A7W7SCN0_9ACTN</name>
<feature type="transmembrane region" description="Helical" evidence="2">
    <location>
        <begin position="687"/>
        <end position="708"/>
    </location>
</feature>
<dbReference type="InterPro" id="IPR013783">
    <property type="entry name" value="Ig-like_fold"/>
</dbReference>
<feature type="region of interest" description="Disordered" evidence="1">
    <location>
        <begin position="88"/>
        <end position="109"/>
    </location>
</feature>
<comment type="caution">
    <text evidence="4">The sequence shown here is derived from an EMBL/GenBank/DDBJ whole genome shotgun (WGS) entry which is preliminary data.</text>
</comment>
<proteinExistence type="predicted"/>
<keyword evidence="5" id="KW-1185">Reference proteome</keyword>